<evidence type="ECO:0000313" key="3">
    <source>
        <dbReference type="Proteomes" id="UP000037274"/>
    </source>
</evidence>
<dbReference type="RefSeq" id="WP_048573731.1">
    <property type="nucleotide sequence ID" value="NZ_LFEH01000094.1"/>
</dbReference>
<dbReference type="EMBL" id="LFEH01000094">
    <property type="protein sequence ID" value="KMS74529.1"/>
    <property type="molecule type" value="Genomic_DNA"/>
</dbReference>
<feature type="region of interest" description="Disordered" evidence="1">
    <location>
        <begin position="151"/>
        <end position="181"/>
    </location>
</feature>
<comment type="caution">
    <text evidence="2">The sequence shown here is derived from an EMBL/GenBank/DDBJ whole genome shotgun (WGS) entry which is preliminary data.</text>
</comment>
<dbReference type="Proteomes" id="UP000037274">
    <property type="component" value="Unassembled WGS sequence"/>
</dbReference>
<gene>
    <name evidence="2" type="ORF">ACH49_22435</name>
</gene>
<name>A0ABR5HU74_STRLW</name>
<feature type="compositionally biased region" description="Acidic residues" evidence="1">
    <location>
        <begin position="158"/>
        <end position="168"/>
    </location>
</feature>
<evidence type="ECO:0000256" key="1">
    <source>
        <dbReference type="SAM" id="MobiDB-lite"/>
    </source>
</evidence>
<accession>A0ABR5HU74</accession>
<keyword evidence="3" id="KW-1185">Reference proteome</keyword>
<sequence>MTTSEEIQRGVDAALAKLGAQVPPQPPAGASRGSFRVSSDRLDSYTRKALQAECDLIVGAPDGDQNNTINRAAFNAGTLVAAGALSEADAREALLSAAVAGNHPERRARPSIESGLRSGMQHPRTPWPPVSHASATADVRELLGNGIDWSDLEHGYVEPDDEPMDDPGPESAEPGSASVPGRIPEEFYAARPELAHIRQAGHSRTRSGDVALLTTLTRLSGMVSHRIRADTGIAGYASLNLFGGIIGPSGIGKSTGMEVAERLMPAPPGLDFIDGQPIGSGEGLAEMFIDTVEENTGETRRGRGGTETPVTRKVRKQVRHNAFIYIDEGATITRLMKERSGSTLGETLRSAAVGQTLGQTNASKENSRHIPKGSYSLGLLAGFQPETVAPLFEEVAEGTPQRFVWVQVTDPSIPDHAPPWPGELHAWRDAITTPKGDETSSYVLVTFDQAIKDELRVADLAKVRGEVPAEELNPLDSHAPLMRVKLSALLALLAGRRHVNGEDWRLATLLWEASCATRDAVLEYSAAQRRAEQEKRTLARIEEEVRIDHAKQLAEERRVDRAVEKLALRIAAYVHAHGPQPRKVLRGRAAGKEKRLMPDVYDYAVLREWLVEVDGRFAPGPVPPS</sequence>
<reference evidence="2 3" key="1">
    <citation type="submission" date="2015-06" db="EMBL/GenBank/DDBJ databases">
        <title>Draft genome sequence of Streptomyces leeuwenhoekii C58, which produces the novel lasso peptide, chaxapeptin.</title>
        <authorList>
            <person name="Yi Y."/>
            <person name="Hai D."/>
            <person name="Jaspars M."/>
            <person name="Sheng H."/>
            <person name="Rateb M.E."/>
            <person name="Bull A."/>
            <person name="Goodfellow M."/>
            <person name="Asenjo J.A."/>
            <person name="Ebel R."/>
        </authorList>
    </citation>
    <scope>NUCLEOTIDE SEQUENCE [LARGE SCALE GENOMIC DNA]</scope>
    <source>
        <strain evidence="2 3">C58</strain>
    </source>
</reference>
<proteinExistence type="predicted"/>
<evidence type="ECO:0000313" key="2">
    <source>
        <dbReference type="EMBL" id="KMS74529.1"/>
    </source>
</evidence>
<organism evidence="2 3">
    <name type="scientific">Streptomyces leeuwenhoekii</name>
    <dbReference type="NCBI Taxonomy" id="1437453"/>
    <lineage>
        <taxon>Bacteria</taxon>
        <taxon>Bacillati</taxon>
        <taxon>Actinomycetota</taxon>
        <taxon>Actinomycetes</taxon>
        <taxon>Kitasatosporales</taxon>
        <taxon>Streptomycetaceae</taxon>
        <taxon>Streptomyces</taxon>
    </lineage>
</organism>
<protein>
    <submittedName>
        <fullName evidence="2">Uncharacterized protein</fullName>
    </submittedName>
</protein>